<dbReference type="EMBL" id="JAFCIX010000042">
    <property type="protein sequence ID" value="KAH6600269.1"/>
    <property type="molecule type" value="Genomic_DNA"/>
</dbReference>
<reference evidence="1 2" key="1">
    <citation type="submission" date="2021-02" db="EMBL/GenBank/DDBJ databases">
        <title>Variation within the Batrachochytrium salamandrivorans European outbreak.</title>
        <authorList>
            <person name="Kelly M."/>
            <person name="Pasmans F."/>
            <person name="Shea T.P."/>
            <person name="Munoz J.F."/>
            <person name="Carranza S."/>
            <person name="Cuomo C.A."/>
            <person name="Martel A."/>
        </authorList>
    </citation>
    <scope>NUCLEOTIDE SEQUENCE [LARGE SCALE GENOMIC DNA]</scope>
    <source>
        <strain evidence="1 2">AMFP18/2</strain>
    </source>
</reference>
<dbReference type="Gene3D" id="3.40.50.1240">
    <property type="entry name" value="Phosphoglycerate mutase-like"/>
    <property type="match status" value="1"/>
</dbReference>
<gene>
    <name evidence="1" type="ORF">BASA50_002445</name>
</gene>
<keyword evidence="2" id="KW-1185">Reference proteome</keyword>
<dbReference type="InterPro" id="IPR001345">
    <property type="entry name" value="PG/BPGM_mutase_AS"/>
</dbReference>
<accession>A0ABQ8FP69</accession>
<dbReference type="Pfam" id="PF00300">
    <property type="entry name" value="His_Phos_1"/>
    <property type="match status" value="1"/>
</dbReference>
<sequence length="294" mass="32610">MQLPPFPSLVLPPTTTSSVKRIFLCRHGQTEPNALGVLQGSGIDEYLNDMGVQQAQHLRDRLGSIPVDLIVSSKLKRAYQTAEIVKERHPDAAFLQVSELAEISWGDWEGQVEPQLKSLLNAWMTGDFHSKAPNGESPSEVEARAVPAFYHLLLNRPEKTIVFVVHGRLLRIMLSSFLFHNLRYMNDFTHHNTCINLIDAILETDPVAIGDKANVDMSKLKLQLNTSSRRTALDDNVALSETPSVQIPPELSTAPLASLESGNFPLVSNIAHPRNLTLVPLLLDDRSHLPPSLE</sequence>
<dbReference type="InterPro" id="IPR029033">
    <property type="entry name" value="His_PPase_superfam"/>
</dbReference>
<dbReference type="CDD" id="cd07067">
    <property type="entry name" value="HP_PGM_like"/>
    <property type="match status" value="1"/>
</dbReference>
<evidence type="ECO:0000313" key="2">
    <source>
        <dbReference type="Proteomes" id="UP001648503"/>
    </source>
</evidence>
<dbReference type="SUPFAM" id="SSF53254">
    <property type="entry name" value="Phosphoglycerate mutase-like"/>
    <property type="match status" value="1"/>
</dbReference>
<dbReference type="PANTHER" id="PTHR48100">
    <property type="entry name" value="BROAD-SPECIFICITY PHOSPHATASE YOR283W-RELATED"/>
    <property type="match status" value="1"/>
</dbReference>
<dbReference type="SMART" id="SM00855">
    <property type="entry name" value="PGAM"/>
    <property type="match status" value="1"/>
</dbReference>
<evidence type="ECO:0000313" key="1">
    <source>
        <dbReference type="EMBL" id="KAH6600269.1"/>
    </source>
</evidence>
<dbReference type="Proteomes" id="UP001648503">
    <property type="component" value="Unassembled WGS sequence"/>
</dbReference>
<proteinExistence type="predicted"/>
<comment type="caution">
    <text evidence="1">The sequence shown here is derived from an EMBL/GenBank/DDBJ whole genome shotgun (WGS) entry which is preliminary data.</text>
</comment>
<protein>
    <recommendedName>
        <fullName evidence="3">Phosphoglycerate mutase</fullName>
    </recommendedName>
</protein>
<organism evidence="1 2">
    <name type="scientific">Batrachochytrium salamandrivorans</name>
    <dbReference type="NCBI Taxonomy" id="1357716"/>
    <lineage>
        <taxon>Eukaryota</taxon>
        <taxon>Fungi</taxon>
        <taxon>Fungi incertae sedis</taxon>
        <taxon>Chytridiomycota</taxon>
        <taxon>Chytridiomycota incertae sedis</taxon>
        <taxon>Chytridiomycetes</taxon>
        <taxon>Rhizophydiales</taxon>
        <taxon>Rhizophydiales incertae sedis</taxon>
        <taxon>Batrachochytrium</taxon>
    </lineage>
</organism>
<name>A0ABQ8FP69_9FUNG</name>
<dbReference type="InterPro" id="IPR050275">
    <property type="entry name" value="PGM_Phosphatase"/>
</dbReference>
<dbReference type="PANTHER" id="PTHR48100:SF10">
    <property type="entry name" value="2-CARBOXY-D-ARABINITOL-1-PHOSPHATASE-RELATED"/>
    <property type="match status" value="1"/>
</dbReference>
<dbReference type="PROSITE" id="PS00175">
    <property type="entry name" value="PG_MUTASE"/>
    <property type="match status" value="1"/>
</dbReference>
<dbReference type="InterPro" id="IPR013078">
    <property type="entry name" value="His_Pase_superF_clade-1"/>
</dbReference>
<evidence type="ECO:0008006" key="3">
    <source>
        <dbReference type="Google" id="ProtNLM"/>
    </source>
</evidence>